<evidence type="ECO:0000313" key="2">
    <source>
        <dbReference type="Proteomes" id="UP001444661"/>
    </source>
</evidence>
<evidence type="ECO:0000313" key="1">
    <source>
        <dbReference type="EMBL" id="KAK8056029.1"/>
    </source>
</evidence>
<accession>A0ABR1UDR5</accession>
<sequence length="188" mass="20437">MIDWGDPMKGAGAAATYRIGCKSDEEVVAGVLRAVQGDPVAEEIPFGGSEFVFARFRELEALQGWWNTNRTSAADGTASSTFLAPPTATFSSDNEAASLADALQRLTARIKQIYDTLPPCTAFFVFSGSGDPREMSRLQTMHSQFKKEYNTPGSKWDELSVKWTDTEEQALKKAVGNARNGIGFIGVK</sequence>
<dbReference type="Proteomes" id="UP001444661">
    <property type="component" value="Unassembled WGS sequence"/>
</dbReference>
<proteinExistence type="predicted"/>
<reference evidence="1 2" key="1">
    <citation type="submission" date="2023-01" db="EMBL/GenBank/DDBJ databases">
        <title>Analysis of 21 Apiospora genomes using comparative genomics revels a genus with tremendous synthesis potential of carbohydrate active enzymes and secondary metabolites.</title>
        <authorList>
            <person name="Sorensen T."/>
        </authorList>
    </citation>
    <scope>NUCLEOTIDE SEQUENCE [LARGE SCALE GENOMIC DNA]</scope>
    <source>
        <strain evidence="1 2">CBS 33761</strain>
    </source>
</reference>
<comment type="caution">
    <text evidence="1">The sequence shown here is derived from an EMBL/GenBank/DDBJ whole genome shotgun (WGS) entry which is preliminary data.</text>
</comment>
<organism evidence="1 2">
    <name type="scientific">Apiospora rasikravindrae</name>
    <dbReference type="NCBI Taxonomy" id="990691"/>
    <lineage>
        <taxon>Eukaryota</taxon>
        <taxon>Fungi</taxon>
        <taxon>Dikarya</taxon>
        <taxon>Ascomycota</taxon>
        <taxon>Pezizomycotina</taxon>
        <taxon>Sordariomycetes</taxon>
        <taxon>Xylariomycetidae</taxon>
        <taxon>Amphisphaeriales</taxon>
        <taxon>Apiosporaceae</taxon>
        <taxon>Apiospora</taxon>
    </lineage>
</organism>
<gene>
    <name evidence="1" type="ORF">PG993_001256</name>
</gene>
<name>A0ABR1UDR5_9PEZI</name>
<keyword evidence="2" id="KW-1185">Reference proteome</keyword>
<protein>
    <submittedName>
        <fullName evidence="1">Uncharacterized protein</fullName>
    </submittedName>
</protein>
<dbReference type="EMBL" id="JAQQWK010000001">
    <property type="protein sequence ID" value="KAK8056029.1"/>
    <property type="molecule type" value="Genomic_DNA"/>
</dbReference>